<reference evidence="8" key="2">
    <citation type="submission" date="2022-08" db="EMBL/GenBank/DDBJ databases">
        <authorList>
            <person name="Dong C."/>
        </authorList>
    </citation>
    <scope>NUCLEOTIDE SEQUENCE</scope>
    <source>
        <strain evidence="8">59MF3M-4</strain>
    </source>
</reference>
<dbReference type="InterPro" id="IPR008947">
    <property type="entry name" value="PLipase_C/P1_nuclease_dom_sf"/>
</dbReference>
<dbReference type="Pfam" id="PF02265">
    <property type="entry name" value="S1-P1_nuclease"/>
    <property type="match status" value="1"/>
</dbReference>
<dbReference type="GO" id="GO:0046872">
    <property type="term" value="F:metal ion binding"/>
    <property type="evidence" value="ECO:0007669"/>
    <property type="project" value="UniProtKB-KW"/>
</dbReference>
<evidence type="ECO:0000256" key="1">
    <source>
        <dbReference type="ARBA" id="ARBA00022722"/>
    </source>
</evidence>
<keyword evidence="6" id="KW-0325">Glycoprotein</keyword>
<keyword evidence="4" id="KW-0378">Hydrolase</keyword>
<keyword evidence="9" id="KW-1185">Reference proteome</keyword>
<dbReference type="Proteomes" id="UP001147830">
    <property type="component" value="Unassembled WGS sequence"/>
</dbReference>
<evidence type="ECO:0000256" key="4">
    <source>
        <dbReference type="ARBA" id="ARBA00022801"/>
    </source>
</evidence>
<evidence type="ECO:0000256" key="3">
    <source>
        <dbReference type="ARBA" id="ARBA00022759"/>
    </source>
</evidence>
<dbReference type="PANTHER" id="PTHR33146">
    <property type="entry name" value="ENDONUCLEASE 4"/>
    <property type="match status" value="1"/>
</dbReference>
<keyword evidence="2" id="KW-0479">Metal-binding</keyword>
<keyword evidence="3" id="KW-0255">Endonuclease</keyword>
<protein>
    <submittedName>
        <fullName evidence="8">S1/P1 nuclease</fullName>
    </submittedName>
</protein>
<reference evidence="8" key="1">
    <citation type="journal article" date="2022" name="Front. Microbiol.">
        <title>Genome-based taxonomic rearrangement of Oceanobacter-related bacteria including the description of Thalassolituus hydrocarbonoclasticus sp. nov. and Thalassolituus pacificus sp. nov. and emended description of the genus Thalassolituus.</title>
        <authorList>
            <person name="Dong C."/>
            <person name="Wei L."/>
            <person name="Wang J."/>
            <person name="Lai Q."/>
            <person name="Huang Z."/>
            <person name="Shao Z."/>
        </authorList>
    </citation>
    <scope>NUCLEOTIDE SEQUENCE</scope>
    <source>
        <strain evidence="8">59MF3M-4</strain>
    </source>
</reference>
<evidence type="ECO:0000313" key="8">
    <source>
        <dbReference type="EMBL" id="MCT7358947.1"/>
    </source>
</evidence>
<dbReference type="GO" id="GO:0003676">
    <property type="term" value="F:nucleic acid binding"/>
    <property type="evidence" value="ECO:0007669"/>
    <property type="project" value="InterPro"/>
</dbReference>
<gene>
    <name evidence="8" type="ORF">NYR02_07950</name>
</gene>
<dbReference type="GO" id="GO:0004519">
    <property type="term" value="F:endonuclease activity"/>
    <property type="evidence" value="ECO:0007669"/>
    <property type="project" value="UniProtKB-KW"/>
</dbReference>
<dbReference type="SUPFAM" id="SSF48537">
    <property type="entry name" value="Phospholipase C/P1 nuclease"/>
    <property type="match status" value="1"/>
</dbReference>
<dbReference type="GO" id="GO:0016788">
    <property type="term" value="F:hydrolase activity, acting on ester bonds"/>
    <property type="evidence" value="ECO:0007669"/>
    <property type="project" value="InterPro"/>
</dbReference>
<accession>A0A9X2WFU3</accession>
<evidence type="ECO:0000313" key="9">
    <source>
        <dbReference type="Proteomes" id="UP001147830"/>
    </source>
</evidence>
<evidence type="ECO:0000256" key="2">
    <source>
        <dbReference type="ARBA" id="ARBA00022723"/>
    </source>
</evidence>
<name>A0A9X2WFU3_9GAMM</name>
<dbReference type="Gene3D" id="1.10.575.10">
    <property type="entry name" value="P1 Nuclease"/>
    <property type="match status" value="1"/>
</dbReference>
<sequence length="285" mass="32410">MLVKSVFPILLRLPLVLLLLGPVLASNHAHAFEFSGHAQVCQMAYQLVTPETRHWIDQQVKAGGEKSFAHACSWADEMRDERRFRHTKPWHYINVPRTATSVHADDCGDKGCVVQAINDMQQRLSKNKDDWQALFFLAHFMADVHQPMHVSFADDRGGNKAAVRFKGDKTNLHQLWDGDLLGKFSYKKQSALALGQISAQQRRDWSAARPLDVANESFTITREIYRHYQQAAQKPVVIDDAYIRQFRPQLQQRLQQAAVRLAEALNGVTLSRQNSALSTKPPMDN</sequence>
<dbReference type="PANTHER" id="PTHR33146:SF26">
    <property type="entry name" value="ENDONUCLEASE 4"/>
    <property type="match status" value="1"/>
</dbReference>
<comment type="caution">
    <text evidence="8">The sequence shown here is derived from an EMBL/GenBank/DDBJ whole genome shotgun (WGS) entry which is preliminary data.</text>
</comment>
<dbReference type="GO" id="GO:0006308">
    <property type="term" value="P:DNA catabolic process"/>
    <property type="evidence" value="ECO:0007669"/>
    <property type="project" value="InterPro"/>
</dbReference>
<feature type="signal peptide" evidence="7">
    <location>
        <begin position="1"/>
        <end position="31"/>
    </location>
</feature>
<dbReference type="AlphaFoldDB" id="A0A9X2WFU3"/>
<evidence type="ECO:0000256" key="7">
    <source>
        <dbReference type="SAM" id="SignalP"/>
    </source>
</evidence>
<dbReference type="RefSeq" id="WP_260975839.1">
    <property type="nucleotide sequence ID" value="NZ_JAOANI010000015.1"/>
</dbReference>
<dbReference type="InterPro" id="IPR003154">
    <property type="entry name" value="S1/P1nuclease"/>
</dbReference>
<keyword evidence="5" id="KW-1015">Disulfide bond</keyword>
<evidence type="ECO:0000256" key="6">
    <source>
        <dbReference type="ARBA" id="ARBA00023180"/>
    </source>
</evidence>
<keyword evidence="7" id="KW-0732">Signal</keyword>
<keyword evidence="1" id="KW-0540">Nuclease</keyword>
<dbReference type="EMBL" id="JAOANI010000015">
    <property type="protein sequence ID" value="MCT7358947.1"/>
    <property type="molecule type" value="Genomic_DNA"/>
</dbReference>
<feature type="chain" id="PRO_5040843953" evidence="7">
    <location>
        <begin position="32"/>
        <end position="285"/>
    </location>
</feature>
<evidence type="ECO:0000256" key="5">
    <source>
        <dbReference type="ARBA" id="ARBA00023157"/>
    </source>
</evidence>
<proteinExistence type="predicted"/>
<organism evidence="8 9">
    <name type="scientific">Thalassolituus pacificus</name>
    <dbReference type="NCBI Taxonomy" id="2975440"/>
    <lineage>
        <taxon>Bacteria</taxon>
        <taxon>Pseudomonadati</taxon>
        <taxon>Pseudomonadota</taxon>
        <taxon>Gammaproteobacteria</taxon>
        <taxon>Oceanospirillales</taxon>
        <taxon>Oceanospirillaceae</taxon>
        <taxon>Thalassolituus</taxon>
    </lineage>
</organism>
<dbReference type="CDD" id="cd11010">
    <property type="entry name" value="S1-P1_nuclease"/>
    <property type="match status" value="1"/>
</dbReference>